<dbReference type="RefSeq" id="WP_137424170.1">
    <property type="nucleotide sequence ID" value="NZ_CP040098.1"/>
</dbReference>
<dbReference type="Proteomes" id="UP000298602">
    <property type="component" value="Chromosome"/>
</dbReference>
<organism evidence="2 3">
    <name type="scientific">Desulfoglaeba alkanexedens ALDC</name>
    <dbReference type="NCBI Taxonomy" id="980445"/>
    <lineage>
        <taxon>Bacteria</taxon>
        <taxon>Pseudomonadati</taxon>
        <taxon>Thermodesulfobacteriota</taxon>
        <taxon>Syntrophobacteria</taxon>
        <taxon>Syntrophobacterales</taxon>
        <taxon>Syntrophobacteraceae</taxon>
        <taxon>Desulfoglaeba</taxon>
    </lineage>
</organism>
<proteinExistence type="predicted"/>
<feature type="domain" description="RsbT co-antagonist protein RsbRD N-terminal" evidence="1">
    <location>
        <begin position="14"/>
        <end position="145"/>
    </location>
</feature>
<dbReference type="KEGG" id="dax:FDQ92_08535"/>
<keyword evidence="3" id="KW-1185">Reference proteome</keyword>
<dbReference type="Pfam" id="PF14361">
    <property type="entry name" value="RsbRD_N"/>
    <property type="match status" value="1"/>
</dbReference>
<protein>
    <recommendedName>
        <fullName evidence="1">RsbT co-antagonist protein RsbRD N-terminal domain-containing protein</fullName>
    </recommendedName>
</protein>
<dbReference type="InterPro" id="IPR025751">
    <property type="entry name" value="RsbRD_N_dom"/>
</dbReference>
<accession>A0A4P8L2Z0</accession>
<gene>
    <name evidence="2" type="ORF">FDQ92_08535</name>
</gene>
<dbReference type="EMBL" id="CP040098">
    <property type="protein sequence ID" value="QCQ22200.1"/>
    <property type="molecule type" value="Genomic_DNA"/>
</dbReference>
<sequence length="177" mass="20665">MAFEDQLSANRSKILKKWFQAIADTYSPETARFLKKEKDPFANPVGNSILEGIEGIYDALFEEIDAAKVSPFLDQVIRVRAVQEFKPSEALVFIFLLKEVIREALSESIDVFPEAFQRMEGKIDELALISFNIYMECREKLYQLRVDEIKNRTARLLQRADFIWETYLKEKEPQEDS</sequence>
<evidence type="ECO:0000313" key="3">
    <source>
        <dbReference type="Proteomes" id="UP000298602"/>
    </source>
</evidence>
<evidence type="ECO:0000313" key="2">
    <source>
        <dbReference type="EMBL" id="QCQ22200.1"/>
    </source>
</evidence>
<dbReference type="AlphaFoldDB" id="A0A4P8L2Z0"/>
<dbReference type="OrthoDB" id="1724246at2"/>
<reference evidence="2 3" key="2">
    <citation type="submission" date="2019-05" db="EMBL/GenBank/DDBJ databases">
        <authorList>
            <person name="Suflita J.M."/>
            <person name="Marks C.R."/>
        </authorList>
    </citation>
    <scope>NUCLEOTIDE SEQUENCE [LARGE SCALE GENOMIC DNA]</scope>
    <source>
        <strain evidence="2 3">ALDC</strain>
    </source>
</reference>
<evidence type="ECO:0000259" key="1">
    <source>
        <dbReference type="Pfam" id="PF14361"/>
    </source>
</evidence>
<reference evidence="2 3" key="1">
    <citation type="submission" date="2019-05" db="EMBL/GenBank/DDBJ databases">
        <title>The Complete Genome Sequence of the n-alkane-degrading Desulfoglaeba alkanexedens ALDC reveals multiple alkylsuccinate synthase gene clusters.</title>
        <authorList>
            <person name="Callaghan A.V."/>
            <person name="Davidova I.A."/>
            <person name="Duncan K.E."/>
            <person name="Morris B."/>
            <person name="McInerney M.J."/>
        </authorList>
    </citation>
    <scope>NUCLEOTIDE SEQUENCE [LARGE SCALE GENOMIC DNA]</scope>
    <source>
        <strain evidence="2 3">ALDC</strain>
    </source>
</reference>
<name>A0A4P8L2Z0_9BACT</name>